<dbReference type="GO" id="GO:0006351">
    <property type="term" value="P:DNA-templated transcription"/>
    <property type="evidence" value="ECO:0007669"/>
    <property type="project" value="TreeGrafter"/>
</dbReference>
<dbReference type="SUPFAM" id="SSF82657">
    <property type="entry name" value="BolA-like"/>
    <property type="match status" value="1"/>
</dbReference>
<accession>A0A845S835</accession>
<dbReference type="PANTHER" id="PTHR46229">
    <property type="entry name" value="BOLA TRANSCRIPTION REGULATOR"/>
    <property type="match status" value="1"/>
</dbReference>
<dbReference type="EMBL" id="RGOB01000011">
    <property type="protein sequence ID" value="NCU52859.1"/>
    <property type="molecule type" value="Genomic_DNA"/>
</dbReference>
<dbReference type="EMBL" id="RGGN01000111">
    <property type="protein sequence ID" value="NCU63089.1"/>
    <property type="molecule type" value="Genomic_DNA"/>
</dbReference>
<dbReference type="InterPro" id="IPR002634">
    <property type="entry name" value="BolA"/>
</dbReference>
<dbReference type="InterPro" id="IPR050961">
    <property type="entry name" value="BolA/IbaG_stress_morph_reg"/>
</dbReference>
<reference evidence="6 7" key="1">
    <citation type="submission" date="2018-10" db="EMBL/GenBank/DDBJ databases">
        <title>Iterative Subtractive Binning of Freshwater Chronoseries Metagenomes Recovers Nearly Complete Genomes from over Four Hundred Novel Species.</title>
        <authorList>
            <person name="Rodriguez-R L.M."/>
            <person name="Tsementzi D."/>
            <person name="Luo C."/>
            <person name="Konstantinidis K.T."/>
        </authorList>
    </citation>
    <scope>NUCLEOTIDE SEQUENCE [LARGE SCALE GENOMIC DNA]</scope>
    <source>
        <strain evidence="6">WB7_2B_003</strain>
        <strain evidence="3">WB7_6_001</strain>
        <strain evidence="4">WB8_1A_003</strain>
        <strain evidence="5">WB8_2A_004</strain>
    </source>
</reference>
<dbReference type="Pfam" id="PF01722">
    <property type="entry name" value="BolA"/>
    <property type="match status" value="1"/>
</dbReference>
<name>A0A845S835_9PROT</name>
<dbReference type="Proteomes" id="UP000699985">
    <property type="component" value="Unassembled WGS sequence"/>
</dbReference>
<organism evidence="6 7">
    <name type="scientific">Candidatus Fonsibacter lacus</name>
    <dbReference type="NCBI Taxonomy" id="2576439"/>
    <lineage>
        <taxon>Bacteria</taxon>
        <taxon>Pseudomonadati</taxon>
        <taxon>Pseudomonadota</taxon>
        <taxon>Alphaproteobacteria</taxon>
        <taxon>Candidatus Pelagibacterales</taxon>
        <taxon>Candidatus Pelagibacterales incertae sedis</taxon>
        <taxon>Candidatus Fonsibacter</taxon>
    </lineage>
</organism>
<comment type="caution">
    <text evidence="6">The sequence shown here is derived from an EMBL/GenBank/DDBJ whole genome shotgun (WGS) entry which is preliminary data.</text>
</comment>
<evidence type="ECO:0000256" key="2">
    <source>
        <dbReference type="RuleBase" id="RU003860"/>
    </source>
</evidence>
<proteinExistence type="inferred from homology"/>
<evidence type="ECO:0000313" key="4">
    <source>
        <dbReference type="EMBL" id="NCU50529.1"/>
    </source>
</evidence>
<dbReference type="Proteomes" id="UP000713222">
    <property type="component" value="Unassembled WGS sequence"/>
</dbReference>
<dbReference type="Gene3D" id="3.30.300.90">
    <property type="entry name" value="BolA-like"/>
    <property type="match status" value="1"/>
</dbReference>
<dbReference type="PANTHER" id="PTHR46229:SF2">
    <property type="entry name" value="BOLA-LIKE PROTEIN 1"/>
    <property type="match status" value="1"/>
</dbReference>
<dbReference type="Proteomes" id="UP000747791">
    <property type="component" value="Unassembled WGS sequence"/>
</dbReference>
<evidence type="ECO:0000313" key="5">
    <source>
        <dbReference type="EMBL" id="NCU52859.1"/>
    </source>
</evidence>
<dbReference type="EMBL" id="RGMI01000070">
    <property type="protein sequence ID" value="NCU50529.1"/>
    <property type="molecule type" value="Genomic_DNA"/>
</dbReference>
<gene>
    <name evidence="3" type="ORF">EBV32_01830</name>
    <name evidence="6" type="ORF">EBV78_03245</name>
    <name evidence="4" type="ORF">EBX29_01985</name>
    <name evidence="5" type="ORF">EBX74_00910</name>
</gene>
<comment type="similarity">
    <text evidence="1 2">Belongs to the BolA/IbaG family.</text>
</comment>
<sequence length="85" mass="9872">MSDLKYIILDKIKQNIVCENVQVNNKSHLHQHHSQSPKNNNSHFEVVISSAELKKLKTVDAHKKIYSILNEEMKNTIHSLEIKIN</sequence>
<dbReference type="Proteomes" id="UP000572953">
    <property type="component" value="Unassembled WGS sequence"/>
</dbReference>
<evidence type="ECO:0000313" key="3">
    <source>
        <dbReference type="EMBL" id="NBN87816.1"/>
    </source>
</evidence>
<evidence type="ECO:0000256" key="1">
    <source>
        <dbReference type="ARBA" id="ARBA00005578"/>
    </source>
</evidence>
<dbReference type="PIRSF" id="PIRSF003113">
    <property type="entry name" value="BolA"/>
    <property type="match status" value="1"/>
</dbReference>
<evidence type="ECO:0000313" key="7">
    <source>
        <dbReference type="Proteomes" id="UP000572953"/>
    </source>
</evidence>
<protein>
    <submittedName>
        <fullName evidence="6">BolA family transcriptional regulator</fullName>
    </submittedName>
</protein>
<dbReference type="GO" id="GO:0005829">
    <property type="term" value="C:cytosol"/>
    <property type="evidence" value="ECO:0007669"/>
    <property type="project" value="TreeGrafter"/>
</dbReference>
<dbReference type="EMBL" id="RGET01000015">
    <property type="protein sequence ID" value="NBN87816.1"/>
    <property type="molecule type" value="Genomic_DNA"/>
</dbReference>
<evidence type="ECO:0000313" key="6">
    <source>
        <dbReference type="EMBL" id="NCU63089.1"/>
    </source>
</evidence>
<dbReference type="InterPro" id="IPR036065">
    <property type="entry name" value="BolA-like_sf"/>
</dbReference>
<dbReference type="AlphaFoldDB" id="A0A845S835"/>